<accession>A0ACC2UNY6</accession>
<sequence length="82" mass="8969">MKAKELNRVVSSPVEQIEGTKSLSSLQGPFGISSHPENKDEKKKSKGKLFRPKHASTPSRLDIVKVGVSYPSDGKGRSEKFS</sequence>
<proteinExistence type="predicted"/>
<dbReference type="EMBL" id="QTSX02000115">
    <property type="protein sequence ID" value="KAJ9088484.1"/>
    <property type="molecule type" value="Genomic_DNA"/>
</dbReference>
<keyword evidence="2" id="KW-1185">Reference proteome</keyword>
<reference evidence="1" key="1">
    <citation type="submission" date="2022-04" db="EMBL/GenBank/DDBJ databases">
        <title>Genome of the entomopathogenic fungus Entomophthora muscae.</title>
        <authorList>
            <person name="Elya C."/>
            <person name="Lovett B.R."/>
            <person name="Lee E."/>
            <person name="Macias A.M."/>
            <person name="Hajek A.E."/>
            <person name="De Bivort B.L."/>
            <person name="Kasson M.T."/>
            <person name="De Fine Licht H.H."/>
            <person name="Stajich J.E."/>
        </authorList>
    </citation>
    <scope>NUCLEOTIDE SEQUENCE</scope>
    <source>
        <strain evidence="1">Berkeley</strain>
    </source>
</reference>
<gene>
    <name evidence="1" type="ORF">DSO57_1022709</name>
</gene>
<evidence type="ECO:0000313" key="2">
    <source>
        <dbReference type="Proteomes" id="UP001165960"/>
    </source>
</evidence>
<organism evidence="1 2">
    <name type="scientific">Entomophthora muscae</name>
    <dbReference type="NCBI Taxonomy" id="34485"/>
    <lineage>
        <taxon>Eukaryota</taxon>
        <taxon>Fungi</taxon>
        <taxon>Fungi incertae sedis</taxon>
        <taxon>Zoopagomycota</taxon>
        <taxon>Entomophthoromycotina</taxon>
        <taxon>Entomophthoromycetes</taxon>
        <taxon>Entomophthorales</taxon>
        <taxon>Entomophthoraceae</taxon>
        <taxon>Entomophthora</taxon>
    </lineage>
</organism>
<comment type="caution">
    <text evidence="1">The sequence shown here is derived from an EMBL/GenBank/DDBJ whole genome shotgun (WGS) entry which is preliminary data.</text>
</comment>
<name>A0ACC2UNY6_9FUNG</name>
<dbReference type="Proteomes" id="UP001165960">
    <property type="component" value="Unassembled WGS sequence"/>
</dbReference>
<protein>
    <submittedName>
        <fullName evidence="1">Uncharacterized protein</fullName>
    </submittedName>
</protein>
<evidence type="ECO:0000313" key="1">
    <source>
        <dbReference type="EMBL" id="KAJ9088484.1"/>
    </source>
</evidence>